<organism evidence="1 2">
    <name type="scientific">Microthyrium microscopicum</name>
    <dbReference type="NCBI Taxonomy" id="703497"/>
    <lineage>
        <taxon>Eukaryota</taxon>
        <taxon>Fungi</taxon>
        <taxon>Dikarya</taxon>
        <taxon>Ascomycota</taxon>
        <taxon>Pezizomycotina</taxon>
        <taxon>Dothideomycetes</taxon>
        <taxon>Dothideomycetes incertae sedis</taxon>
        <taxon>Microthyriales</taxon>
        <taxon>Microthyriaceae</taxon>
        <taxon>Microthyrium</taxon>
    </lineage>
</organism>
<evidence type="ECO:0000313" key="1">
    <source>
        <dbReference type="EMBL" id="KAF2671920.1"/>
    </source>
</evidence>
<dbReference type="AlphaFoldDB" id="A0A6A6UJG8"/>
<sequence>MRLLCMQQGGICCSNPYLFLFRYLVLLIYDVYFASFEQYYRLHSVTLDSQHTDNATLAMTSSSALELEHYILLTSIINTKVLSLGQSPLHLIQHAPISHAHLPIYLLPLLDPTSRSFNRHNQITSLGPYLSHPLHLSWLYDLSPSNDACYRYS</sequence>
<protein>
    <submittedName>
        <fullName evidence="1">Uncharacterized protein</fullName>
    </submittedName>
</protein>
<keyword evidence="2" id="KW-1185">Reference proteome</keyword>
<reference evidence="1" key="1">
    <citation type="journal article" date="2020" name="Stud. Mycol.">
        <title>101 Dothideomycetes genomes: a test case for predicting lifestyles and emergence of pathogens.</title>
        <authorList>
            <person name="Haridas S."/>
            <person name="Albert R."/>
            <person name="Binder M."/>
            <person name="Bloem J."/>
            <person name="Labutti K."/>
            <person name="Salamov A."/>
            <person name="Andreopoulos B."/>
            <person name="Baker S."/>
            <person name="Barry K."/>
            <person name="Bills G."/>
            <person name="Bluhm B."/>
            <person name="Cannon C."/>
            <person name="Castanera R."/>
            <person name="Culley D."/>
            <person name="Daum C."/>
            <person name="Ezra D."/>
            <person name="Gonzalez J."/>
            <person name="Henrissat B."/>
            <person name="Kuo A."/>
            <person name="Liang C."/>
            <person name="Lipzen A."/>
            <person name="Lutzoni F."/>
            <person name="Magnuson J."/>
            <person name="Mondo S."/>
            <person name="Nolan M."/>
            <person name="Ohm R."/>
            <person name="Pangilinan J."/>
            <person name="Park H.-J."/>
            <person name="Ramirez L."/>
            <person name="Alfaro M."/>
            <person name="Sun H."/>
            <person name="Tritt A."/>
            <person name="Yoshinaga Y."/>
            <person name="Zwiers L.-H."/>
            <person name="Turgeon B."/>
            <person name="Goodwin S."/>
            <person name="Spatafora J."/>
            <person name="Crous P."/>
            <person name="Grigoriev I."/>
        </authorList>
    </citation>
    <scope>NUCLEOTIDE SEQUENCE</scope>
    <source>
        <strain evidence="1">CBS 115976</strain>
    </source>
</reference>
<dbReference type="Proteomes" id="UP000799302">
    <property type="component" value="Unassembled WGS sequence"/>
</dbReference>
<gene>
    <name evidence="1" type="ORF">BT63DRAFT_422438</name>
</gene>
<name>A0A6A6UJG8_9PEZI</name>
<dbReference type="EMBL" id="MU004232">
    <property type="protein sequence ID" value="KAF2671920.1"/>
    <property type="molecule type" value="Genomic_DNA"/>
</dbReference>
<accession>A0A6A6UJG8</accession>
<proteinExistence type="predicted"/>
<evidence type="ECO:0000313" key="2">
    <source>
        <dbReference type="Proteomes" id="UP000799302"/>
    </source>
</evidence>